<dbReference type="CTD" id="6757995"/>
<protein>
    <recommendedName>
        <fullName evidence="4">Testicular haploid expressed gene protein-like</fullName>
    </recommendedName>
</protein>
<dbReference type="AlphaFoldDB" id="B3S8W3"/>
<dbReference type="Pfam" id="PF14912">
    <property type="entry name" value="THEG"/>
    <property type="match status" value="3"/>
</dbReference>
<dbReference type="InterPro" id="IPR042401">
    <property type="entry name" value="SPMAP2-like"/>
</dbReference>
<dbReference type="Proteomes" id="UP000009022">
    <property type="component" value="Unassembled WGS sequence"/>
</dbReference>
<evidence type="ECO:0000313" key="2">
    <source>
        <dbReference type="EMBL" id="EDV20842.1"/>
    </source>
</evidence>
<dbReference type="OrthoDB" id="25466at2759"/>
<dbReference type="InterPro" id="IPR006623">
    <property type="entry name" value="THEG"/>
</dbReference>
<dbReference type="InParanoid" id="B3S8W3"/>
<evidence type="ECO:0008006" key="4">
    <source>
        <dbReference type="Google" id="ProtNLM"/>
    </source>
</evidence>
<dbReference type="HOGENOM" id="CLU_061711_1_0_1"/>
<organism evidence="2 3">
    <name type="scientific">Trichoplax adhaerens</name>
    <name type="common">Trichoplax reptans</name>
    <dbReference type="NCBI Taxonomy" id="10228"/>
    <lineage>
        <taxon>Eukaryota</taxon>
        <taxon>Metazoa</taxon>
        <taxon>Placozoa</taxon>
        <taxon>Uniplacotomia</taxon>
        <taxon>Trichoplacea</taxon>
        <taxon>Trichoplacidae</taxon>
        <taxon>Trichoplax</taxon>
    </lineage>
</organism>
<dbReference type="RefSeq" id="XP_002116783.1">
    <property type="nucleotide sequence ID" value="XM_002116747.1"/>
</dbReference>
<sequence>MDTWRPVTWGNQEPLVPISTAALRAKPSQRILALSEPKPIYVDEATHLLMSMERSKSAPATSNLRYKDPTPRIIQLAEPKKPLVLEGADKKYQPFTREGARSPLTEEKLIRLSTPSTLNRRFEPDRTNITEVSRAALFGNIPLSVDQLSQPKTHRQDNCRDPVWEISKATKHANPSSRIRELARPKILPEGFQIQKVEPWKPLSRSLRAVCTRRTNELAQPVRRDSMSDCLYDPEAFTVKKTALLGKVPDRIETLAQKA</sequence>
<dbReference type="SMART" id="SM00705">
    <property type="entry name" value="THEG"/>
    <property type="match status" value="4"/>
</dbReference>
<dbReference type="STRING" id="10228.B3S8W3"/>
<keyword evidence="1" id="KW-0677">Repeat</keyword>
<dbReference type="PhylomeDB" id="B3S8W3"/>
<dbReference type="PANTHER" id="PTHR15901">
    <property type="entry name" value="TESTICULAR HAPLOID EXPRESSED GENE PROTEIN"/>
    <property type="match status" value="1"/>
</dbReference>
<name>B3S8W3_TRIAD</name>
<keyword evidence="3" id="KW-1185">Reference proteome</keyword>
<dbReference type="FunCoup" id="B3S8W3">
    <property type="interactions" value="1"/>
</dbReference>
<dbReference type="PANTHER" id="PTHR15901:SF16">
    <property type="entry name" value="TESTICULAR HAPLOID EXPRESSED GENE PROTEIN"/>
    <property type="match status" value="1"/>
</dbReference>
<evidence type="ECO:0000313" key="3">
    <source>
        <dbReference type="Proteomes" id="UP000009022"/>
    </source>
</evidence>
<reference evidence="2 3" key="1">
    <citation type="journal article" date="2008" name="Nature">
        <title>The Trichoplax genome and the nature of placozoans.</title>
        <authorList>
            <person name="Srivastava M."/>
            <person name="Begovic E."/>
            <person name="Chapman J."/>
            <person name="Putnam N.H."/>
            <person name="Hellsten U."/>
            <person name="Kawashima T."/>
            <person name="Kuo A."/>
            <person name="Mitros T."/>
            <person name="Salamov A."/>
            <person name="Carpenter M.L."/>
            <person name="Signorovitch A.Y."/>
            <person name="Moreno M.A."/>
            <person name="Kamm K."/>
            <person name="Grimwood J."/>
            <person name="Schmutz J."/>
            <person name="Shapiro H."/>
            <person name="Grigoriev I.V."/>
            <person name="Buss L.W."/>
            <person name="Schierwater B."/>
            <person name="Dellaporta S.L."/>
            <person name="Rokhsar D.S."/>
        </authorList>
    </citation>
    <scope>NUCLEOTIDE SEQUENCE [LARGE SCALE GENOMIC DNA]</scope>
    <source>
        <strain evidence="2 3">Grell-BS-1999</strain>
    </source>
</reference>
<dbReference type="GeneID" id="6757995"/>
<evidence type="ECO:0000256" key="1">
    <source>
        <dbReference type="ARBA" id="ARBA00022737"/>
    </source>
</evidence>
<accession>B3S8W3</accession>
<gene>
    <name evidence="2" type="ORF">TRIADDRAFT_60765</name>
</gene>
<dbReference type="KEGG" id="tad:TRIADDRAFT_60765"/>
<dbReference type="EMBL" id="DS985257">
    <property type="protein sequence ID" value="EDV20842.1"/>
    <property type="molecule type" value="Genomic_DNA"/>
</dbReference>
<dbReference type="OMA" id="CENNCPI"/>
<proteinExistence type="predicted"/>
<dbReference type="eggNOG" id="ENOG502S0I9">
    <property type="taxonomic scope" value="Eukaryota"/>
</dbReference>